<dbReference type="HOGENOM" id="CLU_039592_4_2_0"/>
<dbReference type="Pfam" id="PF08541">
    <property type="entry name" value="ACP_syn_III_C"/>
    <property type="match status" value="1"/>
</dbReference>
<protein>
    <submittedName>
        <fullName evidence="5">3-oxoacyl-(Acyl-carrier-protein) synthase</fullName>
        <ecNumber evidence="5">2.3.1.41</ecNumber>
    </submittedName>
</protein>
<evidence type="ECO:0000259" key="4">
    <source>
        <dbReference type="Pfam" id="PF08545"/>
    </source>
</evidence>
<dbReference type="EMBL" id="CP000473">
    <property type="protein sequence ID" value="ABJ88298.1"/>
    <property type="molecule type" value="Genomic_DNA"/>
</dbReference>
<proteinExistence type="predicted"/>
<dbReference type="OrthoDB" id="9815506at2"/>
<dbReference type="PANTHER" id="PTHR34069">
    <property type="entry name" value="3-OXOACYL-[ACYL-CARRIER-PROTEIN] SYNTHASE 3"/>
    <property type="match status" value="1"/>
</dbReference>
<dbReference type="GO" id="GO:0004315">
    <property type="term" value="F:3-oxoacyl-[acyl-carrier-protein] synthase activity"/>
    <property type="evidence" value="ECO:0007669"/>
    <property type="project" value="UniProtKB-EC"/>
</dbReference>
<dbReference type="InterPro" id="IPR013751">
    <property type="entry name" value="ACP_syn_III_N"/>
</dbReference>
<evidence type="ECO:0000259" key="3">
    <source>
        <dbReference type="Pfam" id="PF08541"/>
    </source>
</evidence>
<dbReference type="InterPro" id="IPR016039">
    <property type="entry name" value="Thiolase-like"/>
</dbReference>
<dbReference type="eggNOG" id="COG0332">
    <property type="taxonomic scope" value="Bacteria"/>
</dbReference>
<dbReference type="Pfam" id="PF08545">
    <property type="entry name" value="ACP_syn_III"/>
    <property type="match status" value="1"/>
</dbReference>
<keyword evidence="1 5" id="KW-0808">Transferase</keyword>
<accession>Q01PX2</accession>
<name>Q01PX2_SOLUE</name>
<reference evidence="5" key="1">
    <citation type="submission" date="2006-10" db="EMBL/GenBank/DDBJ databases">
        <title>Complete sequence of Solibacter usitatus Ellin6076.</title>
        <authorList>
            <consortium name="US DOE Joint Genome Institute"/>
            <person name="Copeland A."/>
            <person name="Lucas S."/>
            <person name="Lapidus A."/>
            <person name="Barry K."/>
            <person name="Detter J.C."/>
            <person name="Glavina del Rio T."/>
            <person name="Hammon N."/>
            <person name="Israni S."/>
            <person name="Dalin E."/>
            <person name="Tice H."/>
            <person name="Pitluck S."/>
            <person name="Thompson L.S."/>
            <person name="Brettin T."/>
            <person name="Bruce D."/>
            <person name="Han C."/>
            <person name="Tapia R."/>
            <person name="Gilna P."/>
            <person name="Schmutz J."/>
            <person name="Larimer F."/>
            <person name="Land M."/>
            <person name="Hauser L."/>
            <person name="Kyrpides N."/>
            <person name="Mikhailova N."/>
            <person name="Janssen P.H."/>
            <person name="Kuske C.R."/>
            <person name="Richardson P."/>
        </authorList>
    </citation>
    <scope>NUCLEOTIDE SEQUENCE</scope>
    <source>
        <strain evidence="5">Ellin6076</strain>
    </source>
</reference>
<dbReference type="GO" id="GO:0006633">
    <property type="term" value="P:fatty acid biosynthetic process"/>
    <property type="evidence" value="ECO:0007669"/>
    <property type="project" value="InterPro"/>
</dbReference>
<dbReference type="CDD" id="cd00830">
    <property type="entry name" value="KAS_III"/>
    <property type="match status" value="1"/>
</dbReference>
<dbReference type="Gene3D" id="3.40.47.10">
    <property type="match status" value="1"/>
</dbReference>
<dbReference type="PANTHER" id="PTHR34069:SF2">
    <property type="entry name" value="BETA-KETOACYL-[ACYL-CARRIER-PROTEIN] SYNTHASE III"/>
    <property type="match status" value="1"/>
</dbReference>
<gene>
    <name evidence="5" type="ordered locus">Acid_7389</name>
</gene>
<keyword evidence="2 5" id="KW-0012">Acyltransferase</keyword>
<dbReference type="KEGG" id="sus:Acid_7389"/>
<evidence type="ECO:0000256" key="1">
    <source>
        <dbReference type="ARBA" id="ARBA00022679"/>
    </source>
</evidence>
<evidence type="ECO:0000313" key="5">
    <source>
        <dbReference type="EMBL" id="ABJ88298.1"/>
    </source>
</evidence>
<sequence length="310" mass="32460">MAYLRGFGCYLPAQVVENSELAVTLGVDPAWMLQATGIAERRFAGPEETVASMGTRAAVDCLERAGADARDVRLLLVASGSGERRFPGPASEIGTALGIAGVPAIDLPIASAGSLFGMAFAGQLATVYGDVLVVASEAMSRTVRMDRAGRDTAVLFGDGAGACLVSERGGFARIADALLCSDGAAAGALTLGFDAPLHMDGRTIILQATRKIPRSIEDLLERNHIKAAEIDTFLMHQANLNLITRVAQSLRVPAERFFCNVQRYGNTSSASMLIAAAEWRAERVEALAGPVVFAAFGAGLHWGALLALPS</sequence>
<dbReference type="EC" id="2.3.1.41" evidence="5"/>
<dbReference type="STRING" id="234267.Acid_7389"/>
<feature type="domain" description="Beta-ketoacyl-[acyl-carrier-protein] synthase III N-terminal" evidence="4">
    <location>
        <begin position="106"/>
        <end position="183"/>
    </location>
</feature>
<feature type="domain" description="Beta-ketoacyl-[acyl-carrier-protein] synthase III C-terminal" evidence="3">
    <location>
        <begin position="220"/>
        <end position="306"/>
    </location>
</feature>
<dbReference type="SUPFAM" id="SSF53901">
    <property type="entry name" value="Thiolase-like"/>
    <property type="match status" value="1"/>
</dbReference>
<dbReference type="AlphaFoldDB" id="Q01PX2"/>
<evidence type="ECO:0000256" key="2">
    <source>
        <dbReference type="ARBA" id="ARBA00023315"/>
    </source>
</evidence>
<dbReference type="InterPro" id="IPR013747">
    <property type="entry name" value="ACP_syn_III_C"/>
</dbReference>
<dbReference type="InParanoid" id="Q01PX2"/>
<dbReference type="GO" id="GO:0044550">
    <property type="term" value="P:secondary metabolite biosynthetic process"/>
    <property type="evidence" value="ECO:0007669"/>
    <property type="project" value="TreeGrafter"/>
</dbReference>
<organism evidence="5">
    <name type="scientific">Solibacter usitatus (strain Ellin6076)</name>
    <dbReference type="NCBI Taxonomy" id="234267"/>
    <lineage>
        <taxon>Bacteria</taxon>
        <taxon>Pseudomonadati</taxon>
        <taxon>Acidobacteriota</taxon>
        <taxon>Terriglobia</taxon>
        <taxon>Bryobacterales</taxon>
        <taxon>Solibacteraceae</taxon>
        <taxon>Candidatus Solibacter</taxon>
    </lineage>
</organism>